<evidence type="ECO:0000256" key="3">
    <source>
        <dbReference type="ARBA" id="ARBA00022692"/>
    </source>
</evidence>
<feature type="transmembrane region" description="Helical" evidence="6">
    <location>
        <begin position="335"/>
        <end position="357"/>
    </location>
</feature>
<dbReference type="CDD" id="cd17328">
    <property type="entry name" value="MFS_spinster_like"/>
    <property type="match status" value="1"/>
</dbReference>
<protein>
    <submittedName>
        <fullName evidence="8">Spinster family MFS transporter</fullName>
    </submittedName>
</protein>
<dbReference type="InterPro" id="IPR011701">
    <property type="entry name" value="MFS"/>
</dbReference>
<feature type="transmembrane region" description="Helical" evidence="6">
    <location>
        <begin position="12"/>
        <end position="32"/>
    </location>
</feature>
<dbReference type="InterPro" id="IPR036259">
    <property type="entry name" value="MFS_trans_sf"/>
</dbReference>
<reference evidence="9" key="1">
    <citation type="journal article" date="2019" name="Int. J. Syst. Evol. Microbiol.">
        <title>The Global Catalogue of Microorganisms (GCM) 10K type strain sequencing project: providing services to taxonomists for standard genome sequencing and annotation.</title>
        <authorList>
            <consortium name="The Broad Institute Genomics Platform"/>
            <consortium name="The Broad Institute Genome Sequencing Center for Infectious Disease"/>
            <person name="Wu L."/>
            <person name="Ma J."/>
        </authorList>
    </citation>
    <scope>NUCLEOTIDE SEQUENCE [LARGE SCALE GENOMIC DNA]</scope>
    <source>
        <strain evidence="9">KCTC 52490</strain>
    </source>
</reference>
<feature type="transmembrane region" description="Helical" evidence="6">
    <location>
        <begin position="139"/>
        <end position="162"/>
    </location>
</feature>
<keyword evidence="4 6" id="KW-1133">Transmembrane helix</keyword>
<evidence type="ECO:0000256" key="2">
    <source>
        <dbReference type="ARBA" id="ARBA00022448"/>
    </source>
</evidence>
<sequence>MNHPYPSPRYAWYVVGVLMLAYISSYVDRQILSLLVEPLKHDFQLSDTEVGSLMGLSFVIFYATAGIPIGRLADRSSRRNIIALGVFFWSVMTALCGIATSYSQLFMFRVGVGVGEAALTAVAYSLLADYFPKRKLSTAMSVFGVAYAVGSGLAIIIGAALIQKLTQAPKYELPFVGAVFAWQSLFFYIGLPGILIAVLLLTVREPARQGIVLTKGIASIPATFGEVLRYIRANRQTFLAHHLGYALLMLLIYSYGAWIPSLFMRHYGWTTAQIGMQYSLIVIVCTSVGILVGGRLADMWRQKNVVDSNLRVMAWQSVALIPLSLFPLLPTPELALAALVPIYFCLGLSGGLGSAAIQEMTPNRFRATASAIYLFVNSLISIALGPLLPALLTDKIFADPTKLHYALVITGLLASAGAASLFWYGLRPYRATLDYLERYLAVPVDKVPVTEQG</sequence>
<dbReference type="RefSeq" id="WP_381497121.1">
    <property type="nucleotide sequence ID" value="NZ_JBHUOM010000001.1"/>
</dbReference>
<dbReference type="Pfam" id="PF07690">
    <property type="entry name" value="MFS_1"/>
    <property type="match status" value="1"/>
</dbReference>
<feature type="transmembrane region" description="Helical" evidence="6">
    <location>
        <begin position="106"/>
        <end position="127"/>
    </location>
</feature>
<dbReference type="PANTHER" id="PTHR23505:SF79">
    <property type="entry name" value="PROTEIN SPINSTER"/>
    <property type="match status" value="1"/>
</dbReference>
<evidence type="ECO:0000256" key="5">
    <source>
        <dbReference type="ARBA" id="ARBA00023136"/>
    </source>
</evidence>
<proteinExistence type="predicted"/>
<dbReference type="EMBL" id="JBHUOM010000001">
    <property type="protein sequence ID" value="MFD2932937.1"/>
    <property type="molecule type" value="Genomic_DNA"/>
</dbReference>
<dbReference type="PROSITE" id="PS50850">
    <property type="entry name" value="MFS"/>
    <property type="match status" value="1"/>
</dbReference>
<keyword evidence="9" id="KW-1185">Reference proteome</keyword>
<dbReference type="PANTHER" id="PTHR23505">
    <property type="entry name" value="SPINSTER"/>
    <property type="match status" value="1"/>
</dbReference>
<dbReference type="InterPro" id="IPR044770">
    <property type="entry name" value="MFS_spinster-like"/>
</dbReference>
<organism evidence="8 9">
    <name type="scientific">Spirosoma flavum</name>
    <dbReference type="NCBI Taxonomy" id="2048557"/>
    <lineage>
        <taxon>Bacteria</taxon>
        <taxon>Pseudomonadati</taxon>
        <taxon>Bacteroidota</taxon>
        <taxon>Cytophagia</taxon>
        <taxon>Cytophagales</taxon>
        <taxon>Cytophagaceae</taxon>
        <taxon>Spirosoma</taxon>
    </lineage>
</organism>
<dbReference type="Proteomes" id="UP001597512">
    <property type="component" value="Unassembled WGS sequence"/>
</dbReference>
<feature type="transmembrane region" description="Helical" evidence="6">
    <location>
        <begin position="182"/>
        <end position="203"/>
    </location>
</feature>
<feature type="transmembrane region" description="Helical" evidence="6">
    <location>
        <begin position="403"/>
        <end position="426"/>
    </location>
</feature>
<gene>
    <name evidence="8" type="ORF">ACFS25_04045</name>
</gene>
<feature type="transmembrane region" description="Helical" evidence="6">
    <location>
        <begin position="369"/>
        <end position="391"/>
    </location>
</feature>
<name>A0ABW6AEL1_9BACT</name>
<feature type="domain" description="Major facilitator superfamily (MFS) profile" evidence="7">
    <location>
        <begin position="14"/>
        <end position="429"/>
    </location>
</feature>
<evidence type="ECO:0000313" key="9">
    <source>
        <dbReference type="Proteomes" id="UP001597512"/>
    </source>
</evidence>
<evidence type="ECO:0000259" key="7">
    <source>
        <dbReference type="PROSITE" id="PS50850"/>
    </source>
</evidence>
<feature type="transmembrane region" description="Helical" evidence="6">
    <location>
        <begin position="278"/>
        <end position="297"/>
    </location>
</feature>
<feature type="transmembrane region" description="Helical" evidence="6">
    <location>
        <begin position="81"/>
        <end position="100"/>
    </location>
</feature>
<feature type="transmembrane region" description="Helical" evidence="6">
    <location>
        <begin position="309"/>
        <end position="329"/>
    </location>
</feature>
<dbReference type="SUPFAM" id="SSF103473">
    <property type="entry name" value="MFS general substrate transporter"/>
    <property type="match status" value="1"/>
</dbReference>
<keyword evidence="5 6" id="KW-0472">Membrane</keyword>
<dbReference type="Gene3D" id="1.20.1250.20">
    <property type="entry name" value="MFS general substrate transporter like domains"/>
    <property type="match status" value="2"/>
</dbReference>
<evidence type="ECO:0000256" key="4">
    <source>
        <dbReference type="ARBA" id="ARBA00022989"/>
    </source>
</evidence>
<evidence type="ECO:0000256" key="6">
    <source>
        <dbReference type="SAM" id="Phobius"/>
    </source>
</evidence>
<comment type="caution">
    <text evidence="8">The sequence shown here is derived from an EMBL/GenBank/DDBJ whole genome shotgun (WGS) entry which is preliminary data.</text>
</comment>
<evidence type="ECO:0000313" key="8">
    <source>
        <dbReference type="EMBL" id="MFD2932937.1"/>
    </source>
</evidence>
<accession>A0ABW6AEL1</accession>
<dbReference type="InterPro" id="IPR020846">
    <property type="entry name" value="MFS_dom"/>
</dbReference>
<evidence type="ECO:0000256" key="1">
    <source>
        <dbReference type="ARBA" id="ARBA00004141"/>
    </source>
</evidence>
<feature type="transmembrane region" description="Helical" evidence="6">
    <location>
        <begin position="52"/>
        <end position="69"/>
    </location>
</feature>
<feature type="transmembrane region" description="Helical" evidence="6">
    <location>
        <begin position="238"/>
        <end position="258"/>
    </location>
</feature>
<keyword evidence="3 6" id="KW-0812">Transmembrane</keyword>
<comment type="subcellular location">
    <subcellularLocation>
        <location evidence="1">Membrane</location>
        <topology evidence="1">Multi-pass membrane protein</topology>
    </subcellularLocation>
</comment>
<keyword evidence="2" id="KW-0813">Transport</keyword>